<evidence type="ECO:0000313" key="1">
    <source>
        <dbReference type="EMBL" id="KAF9993022.1"/>
    </source>
</evidence>
<reference evidence="1" key="1">
    <citation type="journal article" date="2020" name="Fungal Divers.">
        <title>Resolving the Mortierellaceae phylogeny through synthesis of multi-gene phylogenetics and phylogenomics.</title>
        <authorList>
            <person name="Vandepol N."/>
            <person name="Liber J."/>
            <person name="Desiro A."/>
            <person name="Na H."/>
            <person name="Kennedy M."/>
            <person name="Barry K."/>
            <person name="Grigoriev I.V."/>
            <person name="Miller A.N."/>
            <person name="O'Donnell K."/>
            <person name="Stajich J.E."/>
            <person name="Bonito G."/>
        </authorList>
    </citation>
    <scope>NUCLEOTIDE SEQUENCE</scope>
    <source>
        <strain evidence="1">NRRL 2769</strain>
    </source>
</reference>
<dbReference type="Gene3D" id="3.80.10.10">
    <property type="entry name" value="Ribonuclease Inhibitor"/>
    <property type="match status" value="1"/>
</dbReference>
<evidence type="ECO:0000313" key="2">
    <source>
        <dbReference type="Proteomes" id="UP000703661"/>
    </source>
</evidence>
<feature type="non-terminal residue" evidence="1">
    <location>
        <position position="276"/>
    </location>
</feature>
<organism evidence="1 2">
    <name type="scientific">Entomortierella chlamydospora</name>
    <dbReference type="NCBI Taxonomy" id="101097"/>
    <lineage>
        <taxon>Eukaryota</taxon>
        <taxon>Fungi</taxon>
        <taxon>Fungi incertae sedis</taxon>
        <taxon>Mucoromycota</taxon>
        <taxon>Mortierellomycotina</taxon>
        <taxon>Mortierellomycetes</taxon>
        <taxon>Mortierellales</taxon>
        <taxon>Mortierellaceae</taxon>
        <taxon>Entomortierella</taxon>
    </lineage>
</organism>
<name>A0A9P6MD76_9FUNG</name>
<accession>A0A9P6MD76</accession>
<dbReference type="EMBL" id="JAAAID010004462">
    <property type="protein sequence ID" value="KAF9993022.1"/>
    <property type="molecule type" value="Genomic_DNA"/>
</dbReference>
<proteinExistence type="predicted"/>
<dbReference type="Proteomes" id="UP000703661">
    <property type="component" value="Unassembled WGS sequence"/>
</dbReference>
<dbReference type="AlphaFoldDB" id="A0A9P6MD76"/>
<comment type="caution">
    <text evidence="1">The sequence shown here is derived from an EMBL/GenBank/DDBJ whole genome shotgun (WGS) entry which is preliminary data.</text>
</comment>
<sequence length="276" mass="31223">MDPWVMSVMEIEPEAIPLSLKCEELKELVISCDRGFEQVSMKPIMACKRLEVLRLYVGVVFLRDHTEVLTSIASLRCLEVTVDAPEEIEFLQADESTVDLLLTSLDTVIIIHTHRGAHASSPGFCKIYKSILSSRPNLKRFCVEGADVNPLLAFQEPGQKKQTRAMASSNKTVEEMRRRRDAVLIQINKLEHLKSLSTEGKDLDEYPERGFLQYCHHLSHLESLVLAAPGPTHAWREPQIDSLLARWPYLKTLGLSCLKRANGVAIKAWLENNHRG</sequence>
<dbReference type="InterPro" id="IPR032675">
    <property type="entry name" value="LRR_dom_sf"/>
</dbReference>
<gene>
    <name evidence="1" type="ORF">BGZ80_008309</name>
</gene>
<protein>
    <submittedName>
        <fullName evidence="1">Uncharacterized protein</fullName>
    </submittedName>
</protein>
<keyword evidence="2" id="KW-1185">Reference proteome</keyword>